<evidence type="ECO:0000313" key="1">
    <source>
        <dbReference type="EMBL" id="TQM93965.1"/>
    </source>
</evidence>
<dbReference type="Proteomes" id="UP000320582">
    <property type="component" value="Unassembled WGS sequence"/>
</dbReference>
<dbReference type="InterPro" id="IPR014917">
    <property type="entry name" value="DUF1800"/>
</dbReference>
<dbReference type="EMBL" id="VFPT01000001">
    <property type="protein sequence ID" value="TQM93965.1"/>
    <property type="molecule type" value="Genomic_DNA"/>
</dbReference>
<accession>A0A543KFW3</accession>
<protein>
    <submittedName>
        <fullName evidence="1">Uncharacterized protein (DUF1800 family)</fullName>
    </submittedName>
</protein>
<organism evidence="1 2">
    <name type="scientific">Roseinatronobacter monicus</name>
    <dbReference type="NCBI Taxonomy" id="393481"/>
    <lineage>
        <taxon>Bacteria</taxon>
        <taxon>Pseudomonadati</taxon>
        <taxon>Pseudomonadota</taxon>
        <taxon>Alphaproteobacteria</taxon>
        <taxon>Rhodobacterales</taxon>
        <taxon>Paracoccaceae</taxon>
        <taxon>Roseinatronobacter</taxon>
    </lineage>
</organism>
<proteinExistence type="predicted"/>
<comment type="caution">
    <text evidence="1">The sequence shown here is derived from an EMBL/GenBank/DDBJ whole genome shotgun (WGS) entry which is preliminary data.</text>
</comment>
<dbReference type="Pfam" id="PF08811">
    <property type="entry name" value="DUF1800"/>
    <property type="match status" value="1"/>
</dbReference>
<reference evidence="1 2" key="1">
    <citation type="submission" date="2019-06" db="EMBL/GenBank/DDBJ databases">
        <title>Genomic Encyclopedia of Archaeal and Bacterial Type Strains, Phase II (KMG-II): from individual species to whole genera.</title>
        <authorList>
            <person name="Goeker M."/>
        </authorList>
    </citation>
    <scope>NUCLEOTIDE SEQUENCE [LARGE SCALE GENOMIC DNA]</scope>
    <source>
        <strain evidence="1 2">DSM 18423</strain>
    </source>
</reference>
<dbReference type="AlphaFoldDB" id="A0A543KFW3"/>
<sequence>MLHCIDDGPDKMISTHTLAAIRFGTGLGPVGRTALDGAILWDSLQPESGGHDPSIIPWDTRRARALERRDVQRALRDAEDPALSARLQELNRKDRDDTFTELRTNMARLAFAPVGFFERLVRFWANHFAAQSRGGVLRAGRATQIEEAIRPNITGSFQQMLRAAALHPVMLLYLDQNASVGPFSRVGRRRGRGLNENLARELLELHTLGASGGYTQDDVTQVARLLTGLAVSLEDGFTFEPRIAEPGLLEIFGKRYGGRPMTLDHIIELLDDLALRPETAQHLASKLAQHFVSDSPDPQLVAHMSASYLHSGGDLMVLYRAMLEHPGAWDAPLSKTRAPSEMMAAAIRAMDVPRDMVTDLTSRQTRFFLAHPMEAMGEPFEQVPSPAGYGESAAFWVTPQGLAARIDWAMDLAQRVPEAPDPREFVDIAMADAASDTLRRAASGAETRAQGVGLILSAPEFNRR</sequence>
<evidence type="ECO:0000313" key="2">
    <source>
        <dbReference type="Proteomes" id="UP000320582"/>
    </source>
</evidence>
<dbReference type="OrthoDB" id="9772295at2"/>
<gene>
    <name evidence="1" type="ORF">BD293_2620</name>
</gene>
<keyword evidence="2" id="KW-1185">Reference proteome</keyword>
<name>A0A543KFW3_9RHOB</name>